<dbReference type="AlphaFoldDB" id="A0A1G7TV77"/>
<gene>
    <name evidence="2" type="ORF">SAMN04244560_02260</name>
</gene>
<reference evidence="2 3" key="1">
    <citation type="submission" date="2016-10" db="EMBL/GenBank/DDBJ databases">
        <authorList>
            <person name="de Groot N.N."/>
        </authorList>
    </citation>
    <scope>NUCLEOTIDE SEQUENCE [LARGE SCALE GENOMIC DNA]</scope>
    <source>
        <strain evidence="2 3">DSM 569</strain>
    </source>
</reference>
<protein>
    <submittedName>
        <fullName evidence="2">Uncharacterized protein</fullName>
    </submittedName>
</protein>
<dbReference type="Proteomes" id="UP000183404">
    <property type="component" value="Unassembled WGS sequence"/>
</dbReference>
<keyword evidence="1" id="KW-0175">Coiled coil</keyword>
<feature type="coiled-coil region" evidence="1">
    <location>
        <begin position="110"/>
        <end position="144"/>
    </location>
</feature>
<organism evidence="2 3">
    <name type="scientific">Thermoanaerobacter thermohydrosulfuricus</name>
    <name type="common">Clostridium thermohydrosulfuricum</name>
    <dbReference type="NCBI Taxonomy" id="1516"/>
    <lineage>
        <taxon>Bacteria</taxon>
        <taxon>Bacillati</taxon>
        <taxon>Bacillota</taxon>
        <taxon>Clostridia</taxon>
        <taxon>Thermoanaerobacterales</taxon>
        <taxon>Thermoanaerobacteraceae</taxon>
        <taxon>Thermoanaerobacter</taxon>
    </lineage>
</organism>
<accession>A0A1G7TV77</accession>
<evidence type="ECO:0000313" key="3">
    <source>
        <dbReference type="Proteomes" id="UP000183404"/>
    </source>
</evidence>
<proteinExistence type="predicted"/>
<evidence type="ECO:0000313" key="2">
    <source>
        <dbReference type="EMBL" id="SDG38400.1"/>
    </source>
</evidence>
<sequence>MSQQKNYEVTIKDGILTLKVDLNQCSPQLSSTGRSATFTTTGKYYIPVEDNNHVEYGISFSVFTKDRYIIETLKSKNAIVNPLQQYTPPQPQQAILQQVTPPQPQQAINMNDTNTLLKMILENMNRYEQRLEALENNKSKKKAK</sequence>
<name>A0A1G7TV77_THETY</name>
<evidence type="ECO:0000256" key="1">
    <source>
        <dbReference type="SAM" id="Coils"/>
    </source>
</evidence>
<dbReference type="EMBL" id="FNBS01000069">
    <property type="protein sequence ID" value="SDG38400.1"/>
    <property type="molecule type" value="Genomic_DNA"/>
</dbReference>
<dbReference type="RefSeq" id="WP_074592816.1">
    <property type="nucleotide sequence ID" value="NZ_FNBS01000069.1"/>
</dbReference>